<dbReference type="RefSeq" id="WP_216438557.1">
    <property type="nucleotide sequence ID" value="NZ_JAHLQF010000002.1"/>
</dbReference>
<name>A0ABS6EGA9_9CLOT</name>
<organism evidence="1 2">
    <name type="scientific">Clostridium mobile</name>
    <dbReference type="NCBI Taxonomy" id="2841512"/>
    <lineage>
        <taxon>Bacteria</taxon>
        <taxon>Bacillati</taxon>
        <taxon>Bacillota</taxon>
        <taxon>Clostridia</taxon>
        <taxon>Eubacteriales</taxon>
        <taxon>Clostridiaceae</taxon>
        <taxon>Clostridium</taxon>
    </lineage>
</organism>
<dbReference type="EMBL" id="JAHLQF010000002">
    <property type="protein sequence ID" value="MBU5484063.1"/>
    <property type="molecule type" value="Genomic_DNA"/>
</dbReference>
<keyword evidence="2" id="KW-1185">Reference proteome</keyword>
<evidence type="ECO:0008006" key="3">
    <source>
        <dbReference type="Google" id="ProtNLM"/>
    </source>
</evidence>
<gene>
    <name evidence="1" type="ORF">KQI86_06945</name>
</gene>
<evidence type="ECO:0000313" key="2">
    <source>
        <dbReference type="Proteomes" id="UP000726170"/>
    </source>
</evidence>
<sequence length="177" mass="20851">MKRFLKLCVVLLMIFLVWLVFYKRSSSAVTLNLKENEEKNMNSAISEYVLNNYFDWSNVEDKTKFEAHKIYGLEEKGKEIYAYGYVMFLAYDFSEEMDKNKEVPEEAGGCNPIVFIMEKDGEEYSIKGHLEPEDGVEYLPSIKKIFPPKYVDIILNEVVIQKELKDNILEQVRKYKK</sequence>
<comment type="caution">
    <text evidence="1">The sequence shown here is derived from an EMBL/GenBank/DDBJ whole genome shotgun (WGS) entry which is preliminary data.</text>
</comment>
<evidence type="ECO:0000313" key="1">
    <source>
        <dbReference type="EMBL" id="MBU5484063.1"/>
    </source>
</evidence>
<protein>
    <recommendedName>
        <fullName evidence="3">DUF4825 domain-containing protein</fullName>
    </recommendedName>
</protein>
<dbReference type="Proteomes" id="UP000726170">
    <property type="component" value="Unassembled WGS sequence"/>
</dbReference>
<accession>A0ABS6EGA9</accession>
<proteinExistence type="predicted"/>
<reference evidence="1 2" key="1">
    <citation type="submission" date="2021-06" db="EMBL/GenBank/DDBJ databases">
        <authorList>
            <person name="Sun Q."/>
            <person name="Li D."/>
        </authorList>
    </citation>
    <scope>NUCLEOTIDE SEQUENCE [LARGE SCALE GENOMIC DNA]</scope>
    <source>
        <strain evidence="1 2">MSJ-11</strain>
    </source>
</reference>